<feature type="transmembrane region" description="Helical" evidence="2">
    <location>
        <begin position="216"/>
        <end position="241"/>
    </location>
</feature>
<feature type="transmembrane region" description="Helical" evidence="2">
    <location>
        <begin position="176"/>
        <end position="196"/>
    </location>
</feature>
<proteinExistence type="predicted"/>
<sequence>MHLIDRAETGERAGTGVDGADPDGAAAWSAAEPDEACKEPSATALAEPDPLPLSKRKLAEILVDIAEDPARERVSVADLLLAMQDRAFGALMLIFAMPNALPTPPGTSAILGAPLVFLAAQLMLGRKPWLPKVIANRSMTRTDFATMIGKVAPWITRAEKLLRPRLVVVARPPAEYLIGALCLLMAIILVLPIPLGNMLPAFSICLFSLGLLERDGVWILVGAATSVASVVLVSGVLFALFKGALFVFSNAFL</sequence>
<feature type="compositionally biased region" description="Basic and acidic residues" evidence="1">
    <location>
        <begin position="1"/>
        <end position="11"/>
    </location>
</feature>
<keyword evidence="2" id="KW-1133">Transmembrane helix</keyword>
<protein>
    <submittedName>
        <fullName evidence="3">ABC transporter permease</fullName>
    </submittedName>
</protein>
<dbReference type="Pfam" id="PF06055">
    <property type="entry name" value="ExoD"/>
    <property type="match status" value="1"/>
</dbReference>
<evidence type="ECO:0000256" key="1">
    <source>
        <dbReference type="SAM" id="MobiDB-lite"/>
    </source>
</evidence>
<reference evidence="3" key="2">
    <citation type="submission" date="2020-09" db="EMBL/GenBank/DDBJ databases">
        <authorList>
            <person name="Sun Q."/>
            <person name="Zhou Y."/>
        </authorList>
    </citation>
    <scope>NUCLEOTIDE SEQUENCE</scope>
    <source>
        <strain evidence="3">CGMCC 1.15493</strain>
    </source>
</reference>
<feature type="region of interest" description="Disordered" evidence="1">
    <location>
        <begin position="1"/>
        <end position="29"/>
    </location>
</feature>
<name>A0A916XYL8_9HYPH</name>
<feature type="compositionally biased region" description="Low complexity" evidence="1">
    <location>
        <begin position="14"/>
        <end position="29"/>
    </location>
</feature>
<reference evidence="3" key="1">
    <citation type="journal article" date="2014" name="Int. J. Syst. Evol. Microbiol.">
        <title>Complete genome sequence of Corynebacterium casei LMG S-19264T (=DSM 44701T), isolated from a smear-ripened cheese.</title>
        <authorList>
            <consortium name="US DOE Joint Genome Institute (JGI-PGF)"/>
            <person name="Walter F."/>
            <person name="Albersmeier A."/>
            <person name="Kalinowski J."/>
            <person name="Ruckert C."/>
        </authorList>
    </citation>
    <scope>NUCLEOTIDE SEQUENCE</scope>
    <source>
        <strain evidence="3">CGMCC 1.15493</strain>
    </source>
</reference>
<evidence type="ECO:0000256" key="2">
    <source>
        <dbReference type="SAM" id="Phobius"/>
    </source>
</evidence>
<dbReference type="PANTHER" id="PTHR41795">
    <property type="entry name" value="EXOPOLYSACCHARIDE SYNTHESIS PROTEIN"/>
    <property type="match status" value="1"/>
</dbReference>
<comment type="caution">
    <text evidence="3">The sequence shown here is derived from an EMBL/GenBank/DDBJ whole genome shotgun (WGS) entry which is preliminary data.</text>
</comment>
<keyword evidence="2" id="KW-0812">Transmembrane</keyword>
<dbReference type="Proteomes" id="UP000613160">
    <property type="component" value="Unassembled WGS sequence"/>
</dbReference>
<evidence type="ECO:0000313" key="4">
    <source>
        <dbReference type="Proteomes" id="UP000613160"/>
    </source>
</evidence>
<gene>
    <name evidence="3" type="ORF">GCM10011335_25240</name>
</gene>
<dbReference type="AlphaFoldDB" id="A0A916XYL8"/>
<dbReference type="PANTHER" id="PTHR41795:SF1">
    <property type="entry name" value="EXOPOLYSACCHARIDE SYNTHESIS PROTEIN"/>
    <property type="match status" value="1"/>
</dbReference>
<evidence type="ECO:0000313" key="3">
    <source>
        <dbReference type="EMBL" id="GGD21273.1"/>
    </source>
</evidence>
<dbReference type="InterPro" id="IPR010331">
    <property type="entry name" value="ExoD"/>
</dbReference>
<accession>A0A916XYL8</accession>
<keyword evidence="4" id="KW-1185">Reference proteome</keyword>
<organism evidence="3 4">
    <name type="scientific">Aureimonas glaciei</name>
    <dbReference type="NCBI Taxonomy" id="1776957"/>
    <lineage>
        <taxon>Bacteria</taxon>
        <taxon>Pseudomonadati</taxon>
        <taxon>Pseudomonadota</taxon>
        <taxon>Alphaproteobacteria</taxon>
        <taxon>Hyphomicrobiales</taxon>
        <taxon>Aurantimonadaceae</taxon>
        <taxon>Aureimonas</taxon>
    </lineage>
</organism>
<keyword evidence="2" id="KW-0472">Membrane</keyword>
<dbReference type="EMBL" id="BMJJ01000005">
    <property type="protein sequence ID" value="GGD21273.1"/>
    <property type="molecule type" value="Genomic_DNA"/>
</dbReference>